<dbReference type="EMBL" id="MPUH01000981">
    <property type="protein sequence ID" value="OMJ71534.1"/>
    <property type="molecule type" value="Genomic_DNA"/>
</dbReference>
<evidence type="ECO:0000313" key="1">
    <source>
        <dbReference type="EMBL" id="OMJ71534.1"/>
    </source>
</evidence>
<comment type="caution">
    <text evidence="1">The sequence shown here is derived from an EMBL/GenBank/DDBJ whole genome shotgun (WGS) entry which is preliminary data.</text>
</comment>
<dbReference type="AlphaFoldDB" id="A0A1R2B422"/>
<organism evidence="1 2">
    <name type="scientific">Stentor coeruleus</name>
    <dbReference type="NCBI Taxonomy" id="5963"/>
    <lineage>
        <taxon>Eukaryota</taxon>
        <taxon>Sar</taxon>
        <taxon>Alveolata</taxon>
        <taxon>Ciliophora</taxon>
        <taxon>Postciliodesmatophora</taxon>
        <taxon>Heterotrichea</taxon>
        <taxon>Heterotrichida</taxon>
        <taxon>Stentoridae</taxon>
        <taxon>Stentor</taxon>
    </lineage>
</organism>
<evidence type="ECO:0008006" key="3">
    <source>
        <dbReference type="Google" id="ProtNLM"/>
    </source>
</evidence>
<dbReference type="OrthoDB" id="311840at2759"/>
<dbReference type="Proteomes" id="UP000187209">
    <property type="component" value="Unassembled WGS sequence"/>
</dbReference>
<gene>
    <name evidence="1" type="ORF">SteCoe_30239</name>
</gene>
<proteinExistence type="predicted"/>
<protein>
    <recommendedName>
        <fullName evidence="3">EF-hand domain-containing protein</fullName>
    </recommendedName>
</protein>
<keyword evidence="2" id="KW-1185">Reference proteome</keyword>
<accession>A0A1R2B422</accession>
<reference evidence="1 2" key="1">
    <citation type="submission" date="2016-11" db="EMBL/GenBank/DDBJ databases">
        <title>The macronuclear genome of Stentor coeruleus: a giant cell with tiny introns.</title>
        <authorList>
            <person name="Slabodnick M."/>
            <person name="Ruby J.G."/>
            <person name="Reiff S.B."/>
            <person name="Swart E.C."/>
            <person name="Gosai S."/>
            <person name="Prabakaran S."/>
            <person name="Witkowska E."/>
            <person name="Larue G.E."/>
            <person name="Fisher S."/>
            <person name="Freeman R.M."/>
            <person name="Gunawardena J."/>
            <person name="Chu W."/>
            <person name="Stover N.A."/>
            <person name="Gregory B.D."/>
            <person name="Nowacki M."/>
            <person name="Derisi J."/>
            <person name="Roy S.W."/>
            <person name="Marshall W.F."/>
            <person name="Sood P."/>
        </authorList>
    </citation>
    <scope>NUCLEOTIDE SEQUENCE [LARGE SCALE GENOMIC DNA]</scope>
    <source>
        <strain evidence="1">WM001</strain>
    </source>
</reference>
<evidence type="ECO:0000313" key="2">
    <source>
        <dbReference type="Proteomes" id="UP000187209"/>
    </source>
</evidence>
<sequence length="122" mass="14102">MGQTPSADFNIEKCIQRHSVTREEVYQIKNCFDYLNPKDGVVDLSHLDEEIETLPLYMRGIIHELKAKNSYITFDQFFEIMKPRVSAMKSLPDGLIIREDTSARVFCVLCPYKSPQELDIGK</sequence>
<name>A0A1R2B422_9CILI</name>